<dbReference type="Proteomes" id="UP000054538">
    <property type="component" value="Unassembled WGS sequence"/>
</dbReference>
<organism evidence="2 3">
    <name type="scientific">Paxillus rubicundulus Ve08.2h10</name>
    <dbReference type="NCBI Taxonomy" id="930991"/>
    <lineage>
        <taxon>Eukaryota</taxon>
        <taxon>Fungi</taxon>
        <taxon>Dikarya</taxon>
        <taxon>Basidiomycota</taxon>
        <taxon>Agaricomycotina</taxon>
        <taxon>Agaricomycetes</taxon>
        <taxon>Agaricomycetidae</taxon>
        <taxon>Boletales</taxon>
        <taxon>Paxilineae</taxon>
        <taxon>Paxillaceae</taxon>
        <taxon>Paxillus</taxon>
    </lineage>
</organism>
<feature type="compositionally biased region" description="Pro residues" evidence="1">
    <location>
        <begin position="12"/>
        <end position="60"/>
    </location>
</feature>
<name>A0A0D0DS82_9AGAM</name>
<dbReference type="STRING" id="930991.A0A0D0DS82"/>
<accession>A0A0D0DS82</accession>
<reference evidence="2 3" key="1">
    <citation type="submission" date="2014-04" db="EMBL/GenBank/DDBJ databases">
        <authorList>
            <consortium name="DOE Joint Genome Institute"/>
            <person name="Kuo A."/>
            <person name="Kohler A."/>
            <person name="Jargeat P."/>
            <person name="Nagy L.G."/>
            <person name="Floudas D."/>
            <person name="Copeland A."/>
            <person name="Barry K.W."/>
            <person name="Cichocki N."/>
            <person name="Veneault-Fourrey C."/>
            <person name="LaButti K."/>
            <person name="Lindquist E.A."/>
            <person name="Lipzen A."/>
            <person name="Lundell T."/>
            <person name="Morin E."/>
            <person name="Murat C."/>
            <person name="Sun H."/>
            <person name="Tunlid A."/>
            <person name="Henrissat B."/>
            <person name="Grigoriev I.V."/>
            <person name="Hibbett D.S."/>
            <person name="Martin F."/>
            <person name="Nordberg H.P."/>
            <person name="Cantor M.N."/>
            <person name="Hua S.X."/>
        </authorList>
    </citation>
    <scope>NUCLEOTIDE SEQUENCE [LARGE SCALE GENOMIC DNA]</scope>
    <source>
        <strain evidence="2 3">Ve08.2h10</strain>
    </source>
</reference>
<protein>
    <submittedName>
        <fullName evidence="2">Uncharacterized protein</fullName>
    </submittedName>
</protein>
<evidence type="ECO:0000313" key="3">
    <source>
        <dbReference type="Proteomes" id="UP000054538"/>
    </source>
</evidence>
<feature type="region of interest" description="Disordered" evidence="1">
    <location>
        <begin position="1"/>
        <end position="66"/>
    </location>
</feature>
<dbReference type="OrthoDB" id="2669721at2759"/>
<evidence type="ECO:0000256" key="1">
    <source>
        <dbReference type="SAM" id="MobiDB-lite"/>
    </source>
</evidence>
<keyword evidence="3" id="KW-1185">Reference proteome</keyword>
<proteinExistence type="predicted"/>
<dbReference type="PRINTS" id="PR01217">
    <property type="entry name" value="PRICHEXTENSN"/>
</dbReference>
<dbReference type="EMBL" id="KN825459">
    <property type="protein sequence ID" value="KIK90871.1"/>
    <property type="molecule type" value="Genomic_DNA"/>
</dbReference>
<dbReference type="InParanoid" id="A0A0D0DS82"/>
<reference evidence="3" key="2">
    <citation type="submission" date="2015-01" db="EMBL/GenBank/DDBJ databases">
        <title>Evolutionary Origins and Diversification of the Mycorrhizal Mutualists.</title>
        <authorList>
            <consortium name="DOE Joint Genome Institute"/>
            <consortium name="Mycorrhizal Genomics Consortium"/>
            <person name="Kohler A."/>
            <person name="Kuo A."/>
            <person name="Nagy L.G."/>
            <person name="Floudas D."/>
            <person name="Copeland A."/>
            <person name="Barry K.W."/>
            <person name="Cichocki N."/>
            <person name="Veneault-Fourrey C."/>
            <person name="LaButti K."/>
            <person name="Lindquist E.A."/>
            <person name="Lipzen A."/>
            <person name="Lundell T."/>
            <person name="Morin E."/>
            <person name="Murat C."/>
            <person name="Riley R."/>
            <person name="Ohm R."/>
            <person name="Sun H."/>
            <person name="Tunlid A."/>
            <person name="Henrissat B."/>
            <person name="Grigoriev I.V."/>
            <person name="Hibbett D.S."/>
            <person name="Martin F."/>
        </authorList>
    </citation>
    <scope>NUCLEOTIDE SEQUENCE [LARGE SCALE GENOMIC DNA]</scope>
    <source>
        <strain evidence="3">Ve08.2h10</strain>
    </source>
</reference>
<evidence type="ECO:0000313" key="2">
    <source>
        <dbReference type="EMBL" id="KIK90871.1"/>
    </source>
</evidence>
<sequence length="706" mass="78446">MPVPQSELPGHEPIPPPPSPPRSPPLSPPPPSPPPSPPPPPPPLSPPPSPPPRPPSPPQPNDRDQDVDFEHRKPLELDIDELFDSTVLPRIQQELEFVMMIWDASLDDPINKISAEGVQCLQNPPQAPIDIKSPGFHLSMSMYLALEHSSQDAYEQIRQSIQLNLSDSPAAEDILSFHAIEKKITSYTGVEYIETDMCPESCVSFTGAFADLKTCPVSSCGASRWDPGCLRASNGHVRVAAKKFTTIPLGPQLQAQYRDPQSTRAMRYLYKCTQEIITHLRETGEIPVIDDITMGLDYLGPVLDGDIKENDIVLMVSLDSAQLYEHKDSDCWIRRKTNGRHYYPILIKPQDRCVAGSDHVDYNVFDLPSGGSHTYTQNLKELISSPNQTQYDKCKTSTGITKAPLILGMSSSHSLGVPYCMTTDIMHLTGNLSELLISLWRGMIDCDATDAINSWDWAVLSDSMIWDTYGVSVHKAGSHLPGSFGTQPHNITEKLTSGYKTWELQLHTFSLGPILLYNILPDEHFTNYCKLTFLGLGPDQPAPRFKFRCWACLQLKNGQVARSAWRETLKAVHNLHVSCNVLTHFGEIQYFARLPYHVDNPAEDYNFHNIALLKLYLCPDQDLVNMSSQTVAACTLTNELIVVNVKRINSVVVMIPRRMTLPSGVEEDCFCTLSQPGLDASVLGIAYNIFEDDNDRDAGPGGDIAE</sequence>
<dbReference type="HOGENOM" id="CLU_390829_0_0_1"/>
<gene>
    <name evidence="2" type="ORF">PAXRUDRAFT_14096</name>
</gene>
<dbReference type="AlphaFoldDB" id="A0A0D0DS82"/>